<evidence type="ECO:0000313" key="1">
    <source>
        <dbReference type="EMBL" id="KAF0774732.1"/>
    </source>
</evidence>
<accession>A0A6A5AHS3</accession>
<dbReference type="EMBL" id="VJMI01003237">
    <property type="protein sequence ID" value="KAF0774732.1"/>
    <property type="molecule type" value="Genomic_DNA"/>
</dbReference>
<protein>
    <submittedName>
        <fullName evidence="1">Uncharacterized protein</fullName>
    </submittedName>
</protein>
<name>A0A6A5AHS3_APHAT</name>
<proteinExistence type="predicted"/>
<evidence type="ECO:0000313" key="2">
    <source>
        <dbReference type="Proteomes" id="UP000469452"/>
    </source>
</evidence>
<dbReference type="VEuPathDB" id="FungiDB:H257_14416"/>
<sequence length="363" mass="42552">MSPKQALVSANAKVARLVVQGVAATLEYLSCPLWIRWFVDAIARGMRQVRQWKAVLRPLSAGEAALFRQYVGNALSSKLSRDYLFQRYEHVYVDTCITNHESIHVNPIALIETLRWHNKTHDDQAARVFLHACEHKGNVDTVKYLWEWLDSTITYMYFRDRKMRNGLSLAKRKQNLPEVSYLLIIVPNMSAMHVERLPVVAMETGDEDYALAVWTPPPFATFHASLNEMTYGRRSYFNKNSVYVKGALIDSCNVRFKVPIAWMWIQHAIRYDMRRAGFIHFHAHPQPKHAMWWELSQRYKWDVAWPNVKVAYLVQRRLLPGLDHLGSHIATYLYVIDMQLEYDSAVESRRNFTEFSKQYLFHE</sequence>
<comment type="caution">
    <text evidence="1">The sequence shown here is derived from an EMBL/GenBank/DDBJ whole genome shotgun (WGS) entry which is preliminary data.</text>
</comment>
<dbReference type="Proteomes" id="UP000469452">
    <property type="component" value="Unassembled WGS sequence"/>
</dbReference>
<dbReference type="AlphaFoldDB" id="A0A6A5AHS3"/>
<organism evidence="1 2">
    <name type="scientific">Aphanomyces astaci</name>
    <name type="common">Crayfish plague agent</name>
    <dbReference type="NCBI Taxonomy" id="112090"/>
    <lineage>
        <taxon>Eukaryota</taxon>
        <taxon>Sar</taxon>
        <taxon>Stramenopiles</taxon>
        <taxon>Oomycota</taxon>
        <taxon>Saprolegniomycetes</taxon>
        <taxon>Saprolegniales</taxon>
        <taxon>Verrucalvaceae</taxon>
        <taxon>Aphanomyces</taxon>
    </lineage>
</organism>
<gene>
    <name evidence="1" type="ORF">AaE_001568</name>
</gene>
<reference evidence="1 2" key="1">
    <citation type="submission" date="2019-06" db="EMBL/GenBank/DDBJ databases">
        <title>Genomics analysis of Aphanomyces spp. identifies a new class of oomycete effector associated with host adaptation.</title>
        <authorList>
            <person name="Gaulin E."/>
        </authorList>
    </citation>
    <scope>NUCLEOTIDE SEQUENCE [LARGE SCALE GENOMIC DNA]</scope>
    <source>
        <strain evidence="1 2">E</strain>
    </source>
</reference>